<evidence type="ECO:0000313" key="6">
    <source>
        <dbReference type="Proteomes" id="UP001054925"/>
    </source>
</evidence>
<dbReference type="Gene3D" id="3.90.1510.10">
    <property type="entry name" value="Glycerate kinase, domain 2"/>
    <property type="match status" value="1"/>
</dbReference>
<dbReference type="GO" id="GO:0031388">
    <property type="term" value="P:organic acid phosphorylation"/>
    <property type="evidence" value="ECO:0007669"/>
    <property type="project" value="UniProtKB-UniRule"/>
</dbReference>
<accession>A0AAV5G772</accession>
<dbReference type="InterPro" id="IPR018197">
    <property type="entry name" value="Glycerate_kinase_RE-like"/>
</dbReference>
<evidence type="ECO:0000256" key="2">
    <source>
        <dbReference type="ARBA" id="ARBA00022679"/>
    </source>
</evidence>
<dbReference type="InterPro" id="IPR018193">
    <property type="entry name" value="Glyc_kinase_flavodox-like_fold"/>
</dbReference>
<dbReference type="NCBIfam" id="TIGR00045">
    <property type="entry name" value="glycerate kinase"/>
    <property type="match status" value="1"/>
</dbReference>
<proteinExistence type="inferred from homology"/>
<dbReference type="PANTHER" id="PTHR21599">
    <property type="entry name" value="GLYCERATE KINASE"/>
    <property type="match status" value="1"/>
</dbReference>
<dbReference type="Pfam" id="PF02595">
    <property type="entry name" value="Gly_kinase"/>
    <property type="match status" value="1"/>
</dbReference>
<dbReference type="Proteomes" id="UP001054925">
    <property type="component" value="Unassembled WGS sequence"/>
</dbReference>
<protein>
    <submittedName>
        <fullName evidence="5">Glycerate kinase</fullName>
    </submittedName>
</protein>
<evidence type="ECO:0000256" key="4">
    <source>
        <dbReference type="PIRNR" id="PIRNR006078"/>
    </source>
</evidence>
<reference evidence="5" key="1">
    <citation type="submission" date="2021-12" db="EMBL/GenBank/DDBJ databases">
        <title>Draft genome sequence of Corynebacterium ammoniagenes strain T-723.</title>
        <authorList>
            <person name="Matsuzawa M."/>
            <person name="Hiratani M."/>
            <person name="Abe I."/>
            <person name="Tsuji Y."/>
            <person name="Nakamura J."/>
        </authorList>
    </citation>
    <scope>NUCLEOTIDE SEQUENCE</scope>
    <source>
        <strain evidence="5">T-723</strain>
    </source>
</reference>
<dbReference type="SUPFAM" id="SSF110738">
    <property type="entry name" value="Glycerate kinase I"/>
    <property type="match status" value="1"/>
</dbReference>
<gene>
    <name evidence="5" type="ORF">CAT723_06710</name>
</gene>
<evidence type="ECO:0000256" key="1">
    <source>
        <dbReference type="ARBA" id="ARBA00006284"/>
    </source>
</evidence>
<comment type="caution">
    <text evidence="5">The sequence shown here is derived from an EMBL/GenBank/DDBJ whole genome shotgun (WGS) entry which is preliminary data.</text>
</comment>
<dbReference type="EMBL" id="BQKK01000001">
    <property type="protein sequence ID" value="GJN42192.1"/>
    <property type="molecule type" value="Genomic_DNA"/>
</dbReference>
<dbReference type="GO" id="GO:0008887">
    <property type="term" value="F:glycerate kinase activity"/>
    <property type="evidence" value="ECO:0007669"/>
    <property type="project" value="UniProtKB-UniRule"/>
</dbReference>
<comment type="similarity">
    <text evidence="1 4">Belongs to the glycerate kinase type-1 family.</text>
</comment>
<evidence type="ECO:0000313" key="5">
    <source>
        <dbReference type="EMBL" id="GJN42192.1"/>
    </source>
</evidence>
<dbReference type="PANTHER" id="PTHR21599:SF0">
    <property type="entry name" value="GLYCERATE KINASE"/>
    <property type="match status" value="1"/>
</dbReference>
<dbReference type="Gene3D" id="3.40.50.10350">
    <property type="entry name" value="Glycerate kinase, domain 1"/>
    <property type="match status" value="1"/>
</dbReference>
<keyword evidence="2 4" id="KW-0808">Transferase</keyword>
<dbReference type="AlphaFoldDB" id="A0AAV5G772"/>
<organism evidence="5 6">
    <name type="scientific">Corynebacterium ammoniagenes</name>
    <name type="common">Brevibacterium ammoniagenes</name>
    <dbReference type="NCBI Taxonomy" id="1697"/>
    <lineage>
        <taxon>Bacteria</taxon>
        <taxon>Bacillati</taxon>
        <taxon>Actinomycetota</taxon>
        <taxon>Actinomycetes</taxon>
        <taxon>Mycobacteriales</taxon>
        <taxon>Corynebacteriaceae</taxon>
        <taxon>Corynebacterium</taxon>
    </lineage>
</organism>
<evidence type="ECO:0000256" key="3">
    <source>
        <dbReference type="ARBA" id="ARBA00022777"/>
    </source>
</evidence>
<dbReference type="PIRSF" id="PIRSF006078">
    <property type="entry name" value="GlxK"/>
    <property type="match status" value="1"/>
</dbReference>
<dbReference type="InterPro" id="IPR036129">
    <property type="entry name" value="Glycerate_kinase_sf"/>
</dbReference>
<name>A0AAV5G772_CORAM</name>
<dbReference type="InterPro" id="IPR004381">
    <property type="entry name" value="Glycerate_kinase"/>
</dbReference>
<keyword evidence="3 4" id="KW-0418">Kinase</keyword>
<sequence length="384" mass="39179">MKAIAIIKRMLIVIAPDSFKSTATAAAAARVIAQGVAEVLPHATIKQVPMADGGEGTAEVIAQTLAASNTGPRVEKVELPATDARGRLNTASYFLHGDTAYIDVAAASGLPAVEDDLDVRHADTYGTGVLIADAQTRGAQHIVLGLGGSATVDGGMGIITALGGSPMDARGLPLPKGGAPLVMLDSIDTAQLNIKAAGMKYTLLADTTCPPLHAASMYGRQKGATEEDIPLLTGALMQLCEVTGINVEREGFGAAGAIPVGLTWLSSLLYGSEANISLQPGAQYVAHRLGLQDLLDDAHADGQPTLIITGEGAFDEQSLTGKVVGTIADIATDAHSTLGIVAGRIDVPAPDGSLSASLSQQGSMHDQLKEAGRALAQEFAAAHS</sequence>